<dbReference type="Pfam" id="PF18911">
    <property type="entry name" value="PKD_4"/>
    <property type="match status" value="2"/>
</dbReference>
<dbReference type="PROSITE" id="PS51175">
    <property type="entry name" value="CBM6"/>
    <property type="match status" value="1"/>
</dbReference>
<evidence type="ECO:0000259" key="4">
    <source>
        <dbReference type="PROSITE" id="PS50093"/>
    </source>
</evidence>
<dbReference type="CDD" id="cd00146">
    <property type="entry name" value="PKD"/>
    <property type="match status" value="2"/>
</dbReference>
<dbReference type="InterPro" id="IPR022409">
    <property type="entry name" value="PKD/Chitinase_dom"/>
</dbReference>
<dbReference type="InterPro" id="IPR008979">
    <property type="entry name" value="Galactose-bd-like_sf"/>
</dbReference>
<evidence type="ECO:0008006" key="8">
    <source>
        <dbReference type="Google" id="ProtNLM"/>
    </source>
</evidence>
<dbReference type="Gene3D" id="2.60.40.10">
    <property type="entry name" value="Immunoglobulins"/>
    <property type="match status" value="2"/>
</dbReference>
<dbReference type="SMART" id="SM00089">
    <property type="entry name" value="PKD"/>
    <property type="match status" value="2"/>
</dbReference>
<dbReference type="InterPro" id="IPR005084">
    <property type="entry name" value="CBM6"/>
</dbReference>
<dbReference type="InterPro" id="IPR011041">
    <property type="entry name" value="Quinoprot_gluc/sorb_DH_b-prop"/>
</dbReference>
<dbReference type="InterPro" id="IPR000601">
    <property type="entry name" value="PKD_dom"/>
</dbReference>
<dbReference type="InterPro" id="IPR013783">
    <property type="entry name" value="Ig-like_fold"/>
</dbReference>
<feature type="domain" description="PKD" evidence="4">
    <location>
        <begin position="1071"/>
        <end position="1156"/>
    </location>
</feature>
<dbReference type="InterPro" id="IPR013320">
    <property type="entry name" value="ConA-like_dom_sf"/>
</dbReference>
<dbReference type="Pfam" id="PF07995">
    <property type="entry name" value="GSDH"/>
    <property type="match status" value="1"/>
</dbReference>
<feature type="signal peptide" evidence="3">
    <location>
        <begin position="1"/>
        <end position="33"/>
    </location>
</feature>
<sequence length="1967" mass="208420">MTRRLWGAPRAGGRLVAVAVALAVAAPITIAGATPAAAAAPAAPSGPLAAAPDVSDPFDVLVFSKTAGFRHGSIPAGIAAIEQLGTEHGFSVDATEDADAFTDENLANYDVVAWLSTTGDVLDDDQQAAFERYIQDGGGYAGIHAASDTEYDWPWYGELVGAYFNSHPQNQDATIDVHDHVHPSTEHLPQRWERFDEWYNFRSDPTDEVHVLASLDESTYDAGTGAMGAEHPIAWCQPYDGGRSWYTGGGHTNESFAEPEFLEHLLGGLQTAAGVVDSDCSATQSDSYETVPLDEDTANPMMLDVADDGTVFYVERDGRVQVIDPESNTTSTAMTLSVTQSNEDGLTGVVLDPDFASNGWIYLFWSPQDVGDDGPHNRVSRFDYDAASGSIDPATEETVLVIPTQRQTCCHAGGDMVFDSEGNLFVATGDNTNPFESQGYSPLDERDGRENFDSQRTSANSNDLRGKILRITPQDEGGYTIPEGNMFAPGTADTLPEIYAMGFRNPFRIGVDPANDNVLVADYGPDAGSANPDRGPAGTVEWNVVSETGFYGWPYCTGANNAYHAYDFATGQSGAEFDCDGGPVNDSPHNTGITQLPPAIEAEVWYGYSTNPLFPEIGGGGAPMGGPVYSYDAELDSDVKWPQYWEGKALFGEWNQGRMYSFQLAGEQRDDLVDINRILPGVFDPSVGFDRPMDFDFGPDGALYVVDWGSGFGGNNDSSGVYQVNYVEGDPAPIARASADVTDGLAPLTVQFSSEGTRHPAGDPITLQWTFGDGSEPSTEANPTHTYTENGRYTAQLTATDASGQTGVANVTVVVGNVAPEVSITFPENGGFFEWGDQVLYEIEVDDPDGEVSCEDVSLFTSLGHDSHAHPFDELTGCSGVIQTARDEGHGIESNIFWVIEAFYTDDGGDAGAPLTTTDLQVLQPKLVQSEFFTATGRADGIGDGAGDPGVQIEETGDTAGGGQNIGYIEPGDYWAHEPVSLTNVDGISLRAASSGSGGEVSVRWDAPDGPEIGSITVPGTGGWQQYVDVGTELSNVPGGSGSLHFVLLSGGINVNWMEIDGRGVTDNERPEVELTVDPVSGDAPLTVTATADATDPDGSGELSYAWDVGLGDGFVEGGEPTLEHTYDAPGTYRLQVRVTDDGGAYAVEYVEVEVTGTTPEPTPCLSGRSDDFLGSELDPERWTVLDRNQDLQVADGVLTIPATATDFYGTNNVTVPNVVLQDLPDGPFTATAKVTIPAYAQYQQAGLVIYGDADNYAKMVVQGRSAPADPATRIFQYIREEAGAPNEVGDSNTAALGAAYPDTVYVRLASSDGDDLTASYSDDGVDFTAMPQTKSLTGIDDPQIGLVALAGAGSAADVVDAQFDWFQITPDDTAEAPGPDDEFDGDSLDACRWDVVREDPTGYRVTGGALEIDTTATDIYTGDNTGTPNIVVQDLPDGDWTVETLVDGSTFDQQYQQGGLIVYGDDDNYVKLDLVTDNAAGDPVTRRIELRSEVDAVVQDPQPNANELTESVWHLRLTKDGSTYSGEYSADGEDWTSFGQSVAHEGLEDARVGLYALGASQQSVATASFDHFRVAGTAEPLEVVGTLDPAEPDGPDGQWLGPVTVTVETTGGPEGAQVYREVDVDGGGWAEYTAPVEISEPGAHTVQVRASADGEEATGETLEFTIAEPDVAEATPAVELTQPTCSLDDDGSTVVSNGAVSGVSMDGVQRYVVWAADDLGTYIGDGSDLPPGDYVVRAWPADGYELVAGEGWTEIFQGRVQTTVTLSEPDCPAAPAVEVVQPTCTYDADDSEVVTGGSLVLADVPGVRSYVVRELVDGSAGDRLTDLEDLSPGEYRIAARPADGYFLVGDGDWRVRDNGLAVLVVTLEEPECPDPNTPDVAVEAATCDAGGSISPVTLPGVRSYTVHRWVDGSADGKVKELDDLAPGDYRVIASPSPRTDLTVTGDWTLSPSGKARLIATVEEVCD</sequence>
<proteinExistence type="predicted"/>
<evidence type="ECO:0000313" key="6">
    <source>
        <dbReference type="EMBL" id="GAA4721977.1"/>
    </source>
</evidence>
<dbReference type="InterPro" id="IPR041542">
    <property type="entry name" value="GH43_C2"/>
</dbReference>
<protein>
    <recommendedName>
        <fullName evidence="8">PKD domain containing protein</fullName>
    </recommendedName>
</protein>
<evidence type="ECO:0000313" key="7">
    <source>
        <dbReference type="Proteomes" id="UP001500956"/>
    </source>
</evidence>
<dbReference type="Pfam" id="PF03422">
    <property type="entry name" value="CBM_6"/>
    <property type="match status" value="1"/>
</dbReference>
<dbReference type="CDD" id="cd04084">
    <property type="entry name" value="CBM6_xylanase-like"/>
    <property type="match status" value="1"/>
</dbReference>
<dbReference type="Pfam" id="PF06283">
    <property type="entry name" value="ThuA"/>
    <property type="match status" value="1"/>
</dbReference>
<dbReference type="PROSITE" id="PS50093">
    <property type="entry name" value="PKD"/>
    <property type="match status" value="2"/>
</dbReference>
<evidence type="ECO:0000259" key="5">
    <source>
        <dbReference type="PROSITE" id="PS51175"/>
    </source>
</evidence>
<keyword evidence="7" id="KW-1185">Reference proteome</keyword>
<dbReference type="Proteomes" id="UP001500956">
    <property type="component" value="Unassembled WGS sequence"/>
</dbReference>
<accession>A0ABP8Y9R5</accession>
<dbReference type="Gene3D" id="3.40.50.880">
    <property type="match status" value="1"/>
</dbReference>
<dbReference type="InterPro" id="IPR029062">
    <property type="entry name" value="Class_I_gatase-like"/>
</dbReference>
<dbReference type="SUPFAM" id="SSF52317">
    <property type="entry name" value="Class I glutamine amidotransferase-like"/>
    <property type="match status" value="1"/>
</dbReference>
<evidence type="ECO:0000256" key="1">
    <source>
        <dbReference type="ARBA" id="ARBA00022729"/>
    </source>
</evidence>
<comment type="caution">
    <text evidence="6">The sequence shown here is derived from an EMBL/GenBank/DDBJ whole genome shotgun (WGS) entry which is preliminary data.</text>
</comment>
<feature type="chain" id="PRO_5045707649" description="PKD domain containing protein" evidence="3">
    <location>
        <begin position="34"/>
        <end position="1967"/>
    </location>
</feature>
<dbReference type="SUPFAM" id="SSF49785">
    <property type="entry name" value="Galactose-binding domain-like"/>
    <property type="match status" value="1"/>
</dbReference>
<feature type="domain" description="PKD" evidence="4">
    <location>
        <begin position="733"/>
        <end position="815"/>
    </location>
</feature>
<feature type="region of interest" description="Disordered" evidence="2">
    <location>
        <begin position="429"/>
        <end position="460"/>
    </location>
</feature>
<dbReference type="SUPFAM" id="SSF49299">
    <property type="entry name" value="PKD domain"/>
    <property type="match status" value="2"/>
</dbReference>
<dbReference type="Gene3D" id="2.60.120.200">
    <property type="match status" value="2"/>
</dbReference>
<feature type="compositionally biased region" description="Polar residues" evidence="2">
    <location>
        <begin position="429"/>
        <end position="440"/>
    </location>
</feature>
<dbReference type="InterPro" id="IPR011042">
    <property type="entry name" value="6-blade_b-propeller_TolB-like"/>
</dbReference>
<keyword evidence="1 3" id="KW-0732">Signal</keyword>
<dbReference type="SMART" id="SM00606">
    <property type="entry name" value="CBD_IV"/>
    <property type="match status" value="1"/>
</dbReference>
<gene>
    <name evidence="6" type="ORF">GCM10023216_09050</name>
</gene>
<dbReference type="InterPro" id="IPR012938">
    <property type="entry name" value="Glc/Sorbosone_DH"/>
</dbReference>
<feature type="compositionally biased region" description="Basic and acidic residues" evidence="2">
    <location>
        <begin position="443"/>
        <end position="453"/>
    </location>
</feature>
<dbReference type="InterPro" id="IPR029010">
    <property type="entry name" value="ThuA-like"/>
</dbReference>
<dbReference type="Gene3D" id="2.120.10.30">
    <property type="entry name" value="TolB, C-terminal domain"/>
    <property type="match status" value="1"/>
</dbReference>
<dbReference type="PANTHER" id="PTHR40469">
    <property type="entry name" value="SECRETED GLYCOSYL HYDROLASE"/>
    <property type="match status" value="1"/>
</dbReference>
<evidence type="ECO:0000256" key="3">
    <source>
        <dbReference type="SAM" id="SignalP"/>
    </source>
</evidence>
<dbReference type="PANTHER" id="PTHR40469:SF2">
    <property type="entry name" value="GALACTOSE-BINDING DOMAIN-LIKE SUPERFAMILY PROTEIN"/>
    <property type="match status" value="1"/>
</dbReference>
<dbReference type="InterPro" id="IPR006584">
    <property type="entry name" value="Cellulose-bd_IV"/>
</dbReference>
<dbReference type="EMBL" id="BAABID010000004">
    <property type="protein sequence ID" value="GAA4721977.1"/>
    <property type="molecule type" value="Genomic_DNA"/>
</dbReference>
<organism evidence="6 7">
    <name type="scientific">Isoptericola chiayiensis</name>
    <dbReference type="NCBI Taxonomy" id="579446"/>
    <lineage>
        <taxon>Bacteria</taxon>
        <taxon>Bacillati</taxon>
        <taxon>Actinomycetota</taxon>
        <taxon>Actinomycetes</taxon>
        <taxon>Micrococcales</taxon>
        <taxon>Promicromonosporaceae</taxon>
        <taxon>Isoptericola</taxon>
    </lineage>
</organism>
<dbReference type="Pfam" id="PF17851">
    <property type="entry name" value="GH43_C2"/>
    <property type="match status" value="2"/>
</dbReference>
<reference evidence="7" key="1">
    <citation type="journal article" date="2019" name="Int. J. Syst. Evol. Microbiol.">
        <title>The Global Catalogue of Microorganisms (GCM) 10K type strain sequencing project: providing services to taxonomists for standard genome sequencing and annotation.</title>
        <authorList>
            <consortium name="The Broad Institute Genomics Platform"/>
            <consortium name="The Broad Institute Genome Sequencing Center for Infectious Disease"/>
            <person name="Wu L."/>
            <person name="Ma J."/>
        </authorList>
    </citation>
    <scope>NUCLEOTIDE SEQUENCE [LARGE SCALE GENOMIC DNA]</scope>
    <source>
        <strain evidence="7">JCM 18063</strain>
    </source>
</reference>
<dbReference type="SUPFAM" id="SSF49899">
    <property type="entry name" value="Concanavalin A-like lectins/glucanases"/>
    <property type="match status" value="2"/>
</dbReference>
<feature type="domain" description="CBM6" evidence="5">
    <location>
        <begin position="926"/>
        <end position="1061"/>
    </location>
</feature>
<dbReference type="InterPro" id="IPR035986">
    <property type="entry name" value="PKD_dom_sf"/>
</dbReference>
<dbReference type="Gene3D" id="2.60.120.260">
    <property type="entry name" value="Galactose-binding domain-like"/>
    <property type="match status" value="1"/>
</dbReference>
<dbReference type="SUPFAM" id="SSF50952">
    <property type="entry name" value="Soluble quinoprotein glucose dehydrogenase"/>
    <property type="match status" value="1"/>
</dbReference>
<evidence type="ECO:0000256" key="2">
    <source>
        <dbReference type="SAM" id="MobiDB-lite"/>
    </source>
</evidence>
<name>A0ABP8Y9R5_9MICO</name>